<evidence type="ECO:0000313" key="4">
    <source>
        <dbReference type="EMBL" id="KAJ4148088.1"/>
    </source>
</evidence>
<dbReference type="InterPro" id="IPR002347">
    <property type="entry name" value="SDR_fam"/>
</dbReference>
<gene>
    <name evidence="4" type="ORF">LMH87_002575</name>
</gene>
<dbReference type="PRINTS" id="PR00081">
    <property type="entry name" value="GDHRDH"/>
</dbReference>
<dbReference type="PANTHER" id="PTHR24321:SF12">
    <property type="entry name" value="SHORT-CHAIN DEHYDROGENASE_REDUCTASE FAMILY, PUTATIVE (AFU_ORTHOLOGUE AFUA_5G14340)-RELATED"/>
    <property type="match status" value="1"/>
</dbReference>
<comment type="caution">
    <text evidence="4">The sequence shown here is derived from an EMBL/GenBank/DDBJ whole genome shotgun (WGS) entry which is preliminary data.</text>
</comment>
<keyword evidence="5" id="KW-1185">Reference proteome</keyword>
<dbReference type="GeneID" id="80889734"/>
<dbReference type="KEGG" id="amus:LMH87_002575"/>
<comment type="similarity">
    <text evidence="1">Belongs to the short-chain dehydrogenases/reductases (SDR) family.</text>
</comment>
<dbReference type="Pfam" id="PF13561">
    <property type="entry name" value="adh_short_C2"/>
    <property type="match status" value="1"/>
</dbReference>
<evidence type="ECO:0000256" key="2">
    <source>
        <dbReference type="ARBA" id="ARBA00022857"/>
    </source>
</evidence>
<evidence type="ECO:0000313" key="5">
    <source>
        <dbReference type="Proteomes" id="UP001144673"/>
    </source>
</evidence>
<keyword evidence="3" id="KW-0560">Oxidoreductase</keyword>
<dbReference type="FunFam" id="3.40.50.720:FF:000084">
    <property type="entry name" value="Short-chain dehydrogenase reductase"/>
    <property type="match status" value="1"/>
</dbReference>
<dbReference type="RefSeq" id="XP_056051029.1">
    <property type="nucleotide sequence ID" value="XM_056194053.1"/>
</dbReference>
<sequence length="363" mass="39197">MRPFLVHAVDSQFSSDDAFLFFSYTCSRSQSIHLVLLRQLYYTRRPSSIFLSPCQFRFSPVAIVPRCDPHHGFHCDGESRFRLADTRTIRHPSDLRIITQPHKIMTLYPGVAFVTGAGSGIGQQTAVSFAAEGCTRISIADTDVARLQDTKAAILAVAPDAHALVFAVDVRVESDVKKAIEATVETFKRIDYAVNCAGIYGPEAASTDLETSDFDNVFSVNARGVWLCMREQTRQMKTQEPLPSHDGRPGSRGAIVNVASSLGISPIPGKTPYAASKAAVIQMTKSDALDCSPYDIRINAVCPGITDTSFTVDIPEDGAAVRGMPVPRKATPQEIADVILFAASSKASFLQGAIISADGGHTI</sequence>
<dbReference type="Gene3D" id="3.40.50.720">
    <property type="entry name" value="NAD(P)-binding Rossmann-like Domain"/>
    <property type="match status" value="1"/>
</dbReference>
<name>A0A9W8UJT2_AKAMU</name>
<protein>
    <submittedName>
        <fullName evidence="4">Uncharacterized protein</fullName>
    </submittedName>
</protein>
<dbReference type="Proteomes" id="UP001144673">
    <property type="component" value="Chromosome 3"/>
</dbReference>
<dbReference type="GO" id="GO:0016491">
    <property type="term" value="F:oxidoreductase activity"/>
    <property type="evidence" value="ECO:0007669"/>
    <property type="project" value="UniProtKB-KW"/>
</dbReference>
<dbReference type="PANTHER" id="PTHR24321">
    <property type="entry name" value="DEHYDROGENASES, SHORT CHAIN"/>
    <property type="match status" value="1"/>
</dbReference>
<dbReference type="InterPro" id="IPR036291">
    <property type="entry name" value="NAD(P)-bd_dom_sf"/>
</dbReference>
<evidence type="ECO:0000256" key="3">
    <source>
        <dbReference type="ARBA" id="ARBA00023002"/>
    </source>
</evidence>
<accession>A0A9W8UJT2</accession>
<dbReference type="CDD" id="cd05233">
    <property type="entry name" value="SDR_c"/>
    <property type="match status" value="1"/>
</dbReference>
<dbReference type="SUPFAM" id="SSF51735">
    <property type="entry name" value="NAD(P)-binding Rossmann-fold domains"/>
    <property type="match status" value="1"/>
</dbReference>
<keyword evidence="2" id="KW-0521">NADP</keyword>
<organism evidence="4 5">
    <name type="scientific">Akanthomyces muscarius</name>
    <name type="common">Entomopathogenic fungus</name>
    <name type="synonym">Lecanicillium muscarium</name>
    <dbReference type="NCBI Taxonomy" id="2231603"/>
    <lineage>
        <taxon>Eukaryota</taxon>
        <taxon>Fungi</taxon>
        <taxon>Dikarya</taxon>
        <taxon>Ascomycota</taxon>
        <taxon>Pezizomycotina</taxon>
        <taxon>Sordariomycetes</taxon>
        <taxon>Hypocreomycetidae</taxon>
        <taxon>Hypocreales</taxon>
        <taxon>Cordycipitaceae</taxon>
        <taxon>Akanthomyces</taxon>
    </lineage>
</organism>
<evidence type="ECO:0000256" key="1">
    <source>
        <dbReference type="ARBA" id="ARBA00006484"/>
    </source>
</evidence>
<dbReference type="PRINTS" id="PR00080">
    <property type="entry name" value="SDRFAMILY"/>
</dbReference>
<reference evidence="4" key="1">
    <citation type="journal article" date="2023" name="Access Microbiol">
        <title>De-novo genome assembly for Akanthomyces muscarius, a biocontrol agent of insect agricultural pests.</title>
        <authorList>
            <person name="Erdos Z."/>
            <person name="Studholme D.J."/>
            <person name="Raymond B."/>
            <person name="Sharma M."/>
        </authorList>
    </citation>
    <scope>NUCLEOTIDE SEQUENCE</scope>
    <source>
        <strain evidence="4">Ve6</strain>
    </source>
</reference>
<proteinExistence type="inferred from homology"/>
<dbReference type="EMBL" id="JAJHUN010000010">
    <property type="protein sequence ID" value="KAJ4148088.1"/>
    <property type="molecule type" value="Genomic_DNA"/>
</dbReference>
<dbReference type="AlphaFoldDB" id="A0A9W8UJT2"/>